<evidence type="ECO:0000256" key="1">
    <source>
        <dbReference type="ARBA" id="ARBA00004255"/>
    </source>
</evidence>
<name>A0A1G6VPD9_9ACTN</name>
<dbReference type="RefSeq" id="WP_091032978.1">
    <property type="nucleotide sequence ID" value="NZ_FNAD01000005.1"/>
</dbReference>
<dbReference type="OrthoDB" id="4962633at2"/>
<dbReference type="InterPro" id="IPR038261">
    <property type="entry name" value="GPP34-like_sf"/>
</dbReference>
<sequence>MVTLVDELVLLAYDDRTGRSRAGYLEFGMAGAVVLELALAERVEVADGRVRVSDRAPVGERVLDEALAALAADKPRKPKSTVERLAKGLKRRVLADMTARGLLREEREKALGLFPYSRHLPRDRGSEAAVRLRLNSAVDLRRAGDVRTAALASLVYALNMERVVFPERKKSETRKALKAISEGSWASEATVAAVKAAQAAVMAAVTAATAASAATYSGS</sequence>
<dbReference type="EMBL" id="FNAD01000005">
    <property type="protein sequence ID" value="SDD55520.1"/>
    <property type="molecule type" value="Genomic_DNA"/>
</dbReference>
<dbReference type="Proteomes" id="UP000198949">
    <property type="component" value="Unassembled WGS sequence"/>
</dbReference>
<evidence type="ECO:0000313" key="6">
    <source>
        <dbReference type="Proteomes" id="UP000198949"/>
    </source>
</evidence>
<keyword evidence="3" id="KW-0446">Lipid-binding</keyword>
<evidence type="ECO:0000256" key="4">
    <source>
        <dbReference type="ARBA" id="ARBA00023136"/>
    </source>
</evidence>
<dbReference type="InterPro" id="IPR008628">
    <property type="entry name" value="GPP34-like"/>
</dbReference>
<keyword evidence="2" id="KW-0333">Golgi apparatus</keyword>
<keyword evidence="6" id="KW-1185">Reference proteome</keyword>
<dbReference type="AlphaFoldDB" id="A0A1G6VPD9"/>
<dbReference type="GO" id="GO:0012505">
    <property type="term" value="C:endomembrane system"/>
    <property type="evidence" value="ECO:0007669"/>
    <property type="project" value="UniProtKB-ARBA"/>
</dbReference>
<dbReference type="STRING" id="58114.SAMN05216270_10562"/>
<protein>
    <submittedName>
        <fullName evidence="5">Golgi phosphoprotein 3 (GPP34)</fullName>
    </submittedName>
</protein>
<dbReference type="Pfam" id="PF05719">
    <property type="entry name" value="GPP34"/>
    <property type="match status" value="1"/>
</dbReference>
<dbReference type="Gene3D" id="1.10.3630.10">
    <property type="entry name" value="yeast vps74-n-term truncation variant domain like"/>
    <property type="match status" value="1"/>
</dbReference>
<proteinExistence type="predicted"/>
<organism evidence="5 6">
    <name type="scientific">Glycomyces harbinensis</name>
    <dbReference type="NCBI Taxonomy" id="58114"/>
    <lineage>
        <taxon>Bacteria</taxon>
        <taxon>Bacillati</taxon>
        <taxon>Actinomycetota</taxon>
        <taxon>Actinomycetes</taxon>
        <taxon>Glycomycetales</taxon>
        <taxon>Glycomycetaceae</taxon>
        <taxon>Glycomyces</taxon>
    </lineage>
</organism>
<evidence type="ECO:0000256" key="3">
    <source>
        <dbReference type="ARBA" id="ARBA00023121"/>
    </source>
</evidence>
<reference evidence="6" key="1">
    <citation type="submission" date="2016-10" db="EMBL/GenBank/DDBJ databases">
        <authorList>
            <person name="Varghese N."/>
            <person name="Submissions S."/>
        </authorList>
    </citation>
    <scope>NUCLEOTIDE SEQUENCE [LARGE SCALE GENOMIC DNA]</scope>
    <source>
        <strain evidence="6">CGMCC 4.3516</strain>
    </source>
</reference>
<comment type="subcellular location">
    <subcellularLocation>
        <location evidence="1">Golgi apparatus membrane</location>
        <topology evidence="1">Peripheral membrane protein</topology>
        <orientation evidence="1">Cytoplasmic side</orientation>
    </subcellularLocation>
</comment>
<dbReference type="GO" id="GO:0005737">
    <property type="term" value="C:cytoplasm"/>
    <property type="evidence" value="ECO:0007669"/>
    <property type="project" value="UniProtKB-ARBA"/>
</dbReference>
<dbReference type="GO" id="GO:0070273">
    <property type="term" value="F:phosphatidylinositol-4-phosphate binding"/>
    <property type="evidence" value="ECO:0007669"/>
    <property type="project" value="InterPro"/>
</dbReference>
<gene>
    <name evidence="5" type="ORF">SAMN05216270_10562</name>
</gene>
<keyword evidence="4" id="KW-0472">Membrane</keyword>
<accession>A0A1G6VPD9</accession>
<evidence type="ECO:0000256" key="2">
    <source>
        <dbReference type="ARBA" id="ARBA00023034"/>
    </source>
</evidence>
<evidence type="ECO:0000313" key="5">
    <source>
        <dbReference type="EMBL" id="SDD55520.1"/>
    </source>
</evidence>